<dbReference type="RefSeq" id="WP_138192552.1">
    <property type="nucleotide sequence ID" value="NZ_VCIW01000002.1"/>
</dbReference>
<dbReference type="OrthoDB" id="1707905at2"/>
<gene>
    <name evidence="1" type="ORF">FE782_03470</name>
</gene>
<sequence length="72" mass="8467">MDLQNCGRCGTLYVRQKSQFCAECTKWFADTYGEIRDYLRTHPNRTLWDVHVDLNIPLSVVQQVIKFTEEQG</sequence>
<organism evidence="1 2">
    <name type="scientific">Paenibacillus antri</name>
    <dbReference type="NCBI Taxonomy" id="2582848"/>
    <lineage>
        <taxon>Bacteria</taxon>
        <taxon>Bacillati</taxon>
        <taxon>Bacillota</taxon>
        <taxon>Bacilli</taxon>
        <taxon>Bacillales</taxon>
        <taxon>Paenibacillaceae</taxon>
        <taxon>Paenibacillus</taxon>
    </lineage>
</organism>
<evidence type="ECO:0000313" key="1">
    <source>
        <dbReference type="EMBL" id="TLS53346.1"/>
    </source>
</evidence>
<accession>A0A5R9GG14</accession>
<keyword evidence="2" id="KW-1185">Reference proteome</keyword>
<name>A0A5R9GG14_9BACL</name>
<proteinExistence type="predicted"/>
<dbReference type="Proteomes" id="UP000309676">
    <property type="component" value="Unassembled WGS sequence"/>
</dbReference>
<dbReference type="AlphaFoldDB" id="A0A5R9GG14"/>
<evidence type="ECO:0000313" key="2">
    <source>
        <dbReference type="Proteomes" id="UP000309676"/>
    </source>
</evidence>
<comment type="caution">
    <text evidence="1">The sequence shown here is derived from an EMBL/GenBank/DDBJ whole genome shotgun (WGS) entry which is preliminary data.</text>
</comment>
<evidence type="ECO:0008006" key="3">
    <source>
        <dbReference type="Google" id="ProtNLM"/>
    </source>
</evidence>
<dbReference type="EMBL" id="VCIW01000002">
    <property type="protein sequence ID" value="TLS53346.1"/>
    <property type="molecule type" value="Genomic_DNA"/>
</dbReference>
<protein>
    <recommendedName>
        <fullName evidence="3">Flagellar protein</fullName>
    </recommendedName>
</protein>
<reference evidence="1 2" key="1">
    <citation type="submission" date="2019-05" db="EMBL/GenBank/DDBJ databases">
        <authorList>
            <person name="Narsing Rao M.P."/>
            <person name="Li W.J."/>
        </authorList>
    </citation>
    <scope>NUCLEOTIDE SEQUENCE [LARGE SCALE GENOMIC DNA]</scope>
    <source>
        <strain evidence="1 2">SYSU_K30003</strain>
    </source>
</reference>